<keyword evidence="5 13" id="KW-0479">Metal-binding</keyword>
<evidence type="ECO:0000256" key="10">
    <source>
        <dbReference type="ARBA" id="ARBA00068570"/>
    </source>
</evidence>
<dbReference type="InterPro" id="IPR002792">
    <property type="entry name" value="TRAM_dom"/>
</dbReference>
<evidence type="ECO:0000256" key="8">
    <source>
        <dbReference type="ARBA" id="ARBA00033765"/>
    </source>
</evidence>
<dbReference type="InterPro" id="IPR006463">
    <property type="entry name" value="MiaB_methiolase"/>
</dbReference>
<keyword evidence="2 13" id="KW-0004">4Fe-4S</keyword>
<dbReference type="InterPro" id="IPR006638">
    <property type="entry name" value="Elp3/MiaA/NifB-like_rSAM"/>
</dbReference>
<keyword evidence="6 13" id="KW-0408">Iron</keyword>
<comment type="similarity">
    <text evidence="13">Belongs to the methylthiotransferase family. MiaB subfamily.</text>
</comment>
<dbReference type="NCBIfam" id="TIGR00089">
    <property type="entry name" value="MiaB/RimO family radical SAM methylthiotransferase"/>
    <property type="match status" value="1"/>
</dbReference>
<sequence length="464" mass="52066">MVSLEYIAFEHNNAAAELVKLAYDTPPLAFVHSYGCQQNVNDGERIKGVLMDIGYGLCDKPEDADLILFNTCAVREHAEQRVFGNVGALKGLKEKKHGLIIGLCGCMANQKHVVEKLRQSYPYVDLVFGVDGIDTLPQLIAQKLQKHKRVLMEPAQRPVIVENIPIRRESEFRAWLPIMYGCDNFCTYCIVPYVRGREKSRKPGDILAEFKSLVEAGYKEITLLGQNVNSYGKGLEEQVDFSDLLNLLCTVPGDYHIRFMTSHPKDASFKLIDTIAAQPKICKHLHLPVQCGSDRLLVQMNRHYTVGHYLELIEYARKKVPGITFSSDIIVGFPGETEEDFQKTLELVQKVGYMQLFTFIYSKRTGTKAADMPDPTPRKEKTDRMTRLLKVQDDIAMALVKAQVGQTVRVLVEGYGRNEGTLSGRLDNNLTVEFKADPALMGSYAMVRLTGARATVLLGELVES</sequence>
<dbReference type="EMBL" id="PRLA01000001">
    <property type="protein sequence ID" value="RAW52920.1"/>
    <property type="molecule type" value="Genomic_DNA"/>
</dbReference>
<dbReference type="InterPro" id="IPR020612">
    <property type="entry name" value="Methylthiotransferase_CS"/>
</dbReference>
<comment type="catalytic activity">
    <reaction evidence="9 13">
        <text>N(6)-dimethylallyladenosine(37) in tRNA + (sulfur carrier)-SH + AH2 + 2 S-adenosyl-L-methionine = 2-methylsulfanyl-N(6)-dimethylallyladenosine(37) in tRNA + (sulfur carrier)-H + 5'-deoxyadenosine + L-methionine + A + S-adenosyl-L-homocysteine + 2 H(+)</text>
        <dbReference type="Rhea" id="RHEA:37067"/>
        <dbReference type="Rhea" id="RHEA-COMP:10375"/>
        <dbReference type="Rhea" id="RHEA-COMP:10376"/>
        <dbReference type="Rhea" id="RHEA-COMP:14737"/>
        <dbReference type="Rhea" id="RHEA-COMP:14739"/>
        <dbReference type="ChEBI" id="CHEBI:13193"/>
        <dbReference type="ChEBI" id="CHEBI:15378"/>
        <dbReference type="ChEBI" id="CHEBI:17319"/>
        <dbReference type="ChEBI" id="CHEBI:17499"/>
        <dbReference type="ChEBI" id="CHEBI:29917"/>
        <dbReference type="ChEBI" id="CHEBI:57844"/>
        <dbReference type="ChEBI" id="CHEBI:57856"/>
        <dbReference type="ChEBI" id="CHEBI:59789"/>
        <dbReference type="ChEBI" id="CHEBI:64428"/>
        <dbReference type="ChEBI" id="CHEBI:74415"/>
        <dbReference type="ChEBI" id="CHEBI:74417"/>
        <dbReference type="EC" id="2.8.4.3"/>
    </reaction>
</comment>
<dbReference type="InterPro" id="IPR005839">
    <property type="entry name" value="Methylthiotransferase"/>
</dbReference>
<dbReference type="HAMAP" id="MF_01864">
    <property type="entry name" value="tRNA_metthiotr_MiaB"/>
    <property type="match status" value="1"/>
</dbReference>
<evidence type="ECO:0000313" key="17">
    <source>
        <dbReference type="EMBL" id="RAW52920.1"/>
    </source>
</evidence>
<keyword evidence="7 13" id="KW-0411">Iron-sulfur</keyword>
<comment type="subcellular location">
    <subcellularLocation>
        <location evidence="13">Cytoplasm</location>
    </subcellularLocation>
</comment>
<comment type="subunit">
    <text evidence="13">Monomer.</text>
</comment>
<evidence type="ECO:0000313" key="18">
    <source>
        <dbReference type="Proteomes" id="UP000250997"/>
    </source>
</evidence>
<feature type="domain" description="TRAM" evidence="14">
    <location>
        <begin position="401"/>
        <end position="463"/>
    </location>
</feature>
<dbReference type="InterPro" id="IPR007197">
    <property type="entry name" value="rSAM"/>
</dbReference>
<dbReference type="NCBIfam" id="TIGR01574">
    <property type="entry name" value="miaB-methiolase"/>
    <property type="match status" value="1"/>
</dbReference>
<evidence type="ECO:0000256" key="12">
    <source>
        <dbReference type="ARBA" id="ARBA00081141"/>
    </source>
</evidence>
<evidence type="ECO:0000259" key="16">
    <source>
        <dbReference type="PROSITE" id="PS51918"/>
    </source>
</evidence>
<dbReference type="Pfam" id="PF00919">
    <property type="entry name" value="UPF0004"/>
    <property type="match status" value="1"/>
</dbReference>
<evidence type="ECO:0000256" key="11">
    <source>
        <dbReference type="ARBA" id="ARBA00080698"/>
    </source>
</evidence>
<feature type="binding site" evidence="13">
    <location>
        <position position="106"/>
    </location>
    <ligand>
        <name>[4Fe-4S] cluster</name>
        <dbReference type="ChEBI" id="CHEBI:49883"/>
        <label>1</label>
    </ligand>
</feature>
<dbReference type="PANTHER" id="PTHR43020:SF2">
    <property type="entry name" value="MITOCHONDRIAL TRNA METHYLTHIOTRANSFERASE CDK5RAP1"/>
    <property type="match status" value="1"/>
</dbReference>
<feature type="domain" description="MTTase N-terminal" evidence="15">
    <location>
        <begin position="27"/>
        <end position="145"/>
    </location>
</feature>
<evidence type="ECO:0000259" key="14">
    <source>
        <dbReference type="PROSITE" id="PS50926"/>
    </source>
</evidence>
<dbReference type="InterPro" id="IPR058240">
    <property type="entry name" value="rSAM_sf"/>
</dbReference>
<feature type="binding site" evidence="13">
    <location>
        <position position="189"/>
    </location>
    <ligand>
        <name>[4Fe-4S] cluster</name>
        <dbReference type="ChEBI" id="CHEBI:49883"/>
        <label>2</label>
        <note>4Fe-4S-S-AdoMet</note>
    </ligand>
</feature>
<dbReference type="GO" id="GO:0005829">
    <property type="term" value="C:cytosol"/>
    <property type="evidence" value="ECO:0007669"/>
    <property type="project" value="TreeGrafter"/>
</dbReference>
<comment type="cofactor">
    <cofactor evidence="13">
        <name>[4Fe-4S] cluster</name>
        <dbReference type="ChEBI" id="CHEBI:49883"/>
    </cofactor>
    <text evidence="13">Binds 2 [4Fe-4S] clusters. One cluster is coordinated with 3 cysteines and an exchangeable S-adenosyl-L-methionine.</text>
</comment>
<feature type="binding site" evidence="13">
    <location>
        <position position="72"/>
    </location>
    <ligand>
        <name>[4Fe-4S] cluster</name>
        <dbReference type="ChEBI" id="CHEBI:49883"/>
        <label>1</label>
    </ligand>
</feature>
<dbReference type="InterPro" id="IPR013848">
    <property type="entry name" value="Methylthiotransferase_N"/>
</dbReference>
<dbReference type="SFLD" id="SFLDG01082">
    <property type="entry name" value="B12-binding_domain_containing"/>
    <property type="match status" value="1"/>
</dbReference>
<keyword evidence="13" id="KW-0819">tRNA processing</keyword>
<dbReference type="Gene3D" id="3.80.30.20">
    <property type="entry name" value="tm_1862 like domain"/>
    <property type="match status" value="1"/>
</dbReference>
<evidence type="ECO:0000256" key="2">
    <source>
        <dbReference type="ARBA" id="ARBA00022485"/>
    </source>
</evidence>
<evidence type="ECO:0000256" key="4">
    <source>
        <dbReference type="ARBA" id="ARBA00022691"/>
    </source>
</evidence>
<evidence type="ECO:0000256" key="7">
    <source>
        <dbReference type="ARBA" id="ARBA00023014"/>
    </source>
</evidence>
<feature type="binding site" evidence="13">
    <location>
        <position position="182"/>
    </location>
    <ligand>
        <name>[4Fe-4S] cluster</name>
        <dbReference type="ChEBI" id="CHEBI:49883"/>
        <label>2</label>
        <note>4Fe-4S-S-AdoMet</note>
    </ligand>
</feature>
<feature type="domain" description="Radical SAM core" evidence="16">
    <location>
        <begin position="168"/>
        <end position="398"/>
    </location>
</feature>
<dbReference type="PROSITE" id="PS50926">
    <property type="entry name" value="TRAM"/>
    <property type="match status" value="1"/>
</dbReference>
<dbReference type="SFLD" id="SFLDG01061">
    <property type="entry name" value="methylthiotransferase"/>
    <property type="match status" value="1"/>
</dbReference>
<dbReference type="CDD" id="cd01335">
    <property type="entry name" value="Radical_SAM"/>
    <property type="match status" value="1"/>
</dbReference>
<dbReference type="SFLD" id="SFLDF00273">
    <property type="entry name" value="(dimethylallyl)adenosine_tRNA"/>
    <property type="match status" value="1"/>
</dbReference>
<dbReference type="GO" id="GO:0051539">
    <property type="term" value="F:4 iron, 4 sulfur cluster binding"/>
    <property type="evidence" value="ECO:0007669"/>
    <property type="project" value="UniProtKB-UniRule"/>
</dbReference>
<keyword evidence="4 13" id="KW-0949">S-adenosyl-L-methionine</keyword>
<keyword evidence="13" id="KW-0963">Cytoplasm</keyword>
<dbReference type="InterPro" id="IPR038135">
    <property type="entry name" value="Methylthiotransferase_N_sf"/>
</dbReference>
<evidence type="ECO:0000256" key="6">
    <source>
        <dbReference type="ARBA" id="ARBA00023004"/>
    </source>
</evidence>
<dbReference type="FunFam" id="3.40.50.12160:FF:000003">
    <property type="entry name" value="CDK5 regulatory subunit-associated protein 1"/>
    <property type="match status" value="1"/>
</dbReference>
<evidence type="ECO:0000256" key="13">
    <source>
        <dbReference type="HAMAP-Rule" id="MF_01864"/>
    </source>
</evidence>
<dbReference type="PROSITE" id="PS51918">
    <property type="entry name" value="RADICAL_SAM"/>
    <property type="match status" value="1"/>
</dbReference>
<keyword evidence="3 13" id="KW-0808">Transferase</keyword>
<dbReference type="Pfam" id="PF01938">
    <property type="entry name" value="TRAM"/>
    <property type="match status" value="1"/>
</dbReference>
<accession>A0AAX1QMT0</accession>
<dbReference type="SMART" id="SM00729">
    <property type="entry name" value="Elp3"/>
    <property type="match status" value="1"/>
</dbReference>
<dbReference type="FunFam" id="3.80.30.20:FF:000001">
    <property type="entry name" value="tRNA-2-methylthio-N(6)-dimethylallyladenosine synthase 2"/>
    <property type="match status" value="1"/>
</dbReference>
<evidence type="ECO:0000256" key="9">
    <source>
        <dbReference type="ARBA" id="ARBA00051425"/>
    </source>
</evidence>
<dbReference type="SFLD" id="SFLDS00029">
    <property type="entry name" value="Radical_SAM"/>
    <property type="match status" value="1"/>
</dbReference>
<dbReference type="Pfam" id="PF04055">
    <property type="entry name" value="Radical_SAM"/>
    <property type="match status" value="1"/>
</dbReference>
<feature type="binding site" evidence="13">
    <location>
        <position position="36"/>
    </location>
    <ligand>
        <name>[4Fe-4S] cluster</name>
        <dbReference type="ChEBI" id="CHEBI:49883"/>
        <label>1</label>
    </ligand>
</feature>
<evidence type="ECO:0000256" key="1">
    <source>
        <dbReference type="ARBA" id="ARBA00003234"/>
    </source>
</evidence>
<evidence type="ECO:0000256" key="5">
    <source>
        <dbReference type="ARBA" id="ARBA00022723"/>
    </source>
</evidence>
<feature type="binding site" evidence="13">
    <location>
        <position position="186"/>
    </location>
    <ligand>
        <name>[4Fe-4S] cluster</name>
        <dbReference type="ChEBI" id="CHEBI:49883"/>
        <label>2</label>
        <note>4Fe-4S-S-AdoMet</note>
    </ligand>
</feature>
<dbReference type="GO" id="GO:0046872">
    <property type="term" value="F:metal ion binding"/>
    <property type="evidence" value="ECO:0007669"/>
    <property type="project" value="UniProtKB-KW"/>
</dbReference>
<dbReference type="SUPFAM" id="SSF102114">
    <property type="entry name" value="Radical SAM enzymes"/>
    <property type="match status" value="1"/>
</dbReference>
<evidence type="ECO:0000256" key="3">
    <source>
        <dbReference type="ARBA" id="ARBA00022679"/>
    </source>
</evidence>
<organism evidence="17 18">
    <name type="scientific">Faecalibacterium prausnitzii</name>
    <dbReference type="NCBI Taxonomy" id="853"/>
    <lineage>
        <taxon>Bacteria</taxon>
        <taxon>Bacillati</taxon>
        <taxon>Bacillota</taxon>
        <taxon>Clostridia</taxon>
        <taxon>Eubacteriales</taxon>
        <taxon>Oscillospiraceae</taxon>
        <taxon>Faecalibacterium</taxon>
    </lineage>
</organism>
<dbReference type="Proteomes" id="UP000250997">
    <property type="component" value="Unassembled WGS sequence"/>
</dbReference>
<reference evidence="17 18" key="1">
    <citation type="submission" date="2018-02" db="EMBL/GenBank/DDBJ databases">
        <title>Complete genome sequencing of Faecalibacterium prausnitzii strains isolated from the human gut.</title>
        <authorList>
            <person name="Fitzgerald B.C."/>
            <person name="Shkoporov A.N."/>
            <person name="Ross P.R."/>
            <person name="Hill C."/>
        </authorList>
    </citation>
    <scope>NUCLEOTIDE SEQUENCE [LARGE SCALE GENOMIC DNA]</scope>
    <source>
        <strain evidence="17 18">APC942/18-1</strain>
    </source>
</reference>
<comment type="function">
    <text evidence="1 13">Catalyzes the methylthiolation of N6-(dimethylallyl)adenosine (i(6)A), leading to the formation of 2-methylthio-N6-(dimethylallyl)adenosine (ms(2)i(6)A) at position 37 in tRNAs that read codons beginning with uridine.</text>
</comment>
<dbReference type="PROSITE" id="PS51449">
    <property type="entry name" value="MTTASE_N"/>
    <property type="match status" value="1"/>
</dbReference>
<dbReference type="AlphaFoldDB" id="A0AAX1QMT0"/>
<dbReference type="Gene3D" id="3.40.50.12160">
    <property type="entry name" value="Methylthiotransferase, N-terminal domain"/>
    <property type="match status" value="1"/>
</dbReference>
<dbReference type="GO" id="GO:0035597">
    <property type="term" value="F:tRNA-2-methylthio-N(6)-dimethylallyladenosine(37) synthase activity"/>
    <property type="evidence" value="ECO:0007669"/>
    <property type="project" value="UniProtKB-EC"/>
</dbReference>
<proteinExistence type="inferred from homology"/>
<comment type="caution">
    <text evidence="17">The sequence shown here is derived from an EMBL/GenBank/DDBJ whole genome shotgun (WGS) entry which is preliminary data.</text>
</comment>
<evidence type="ECO:0000259" key="15">
    <source>
        <dbReference type="PROSITE" id="PS51449"/>
    </source>
</evidence>
<gene>
    <name evidence="13 17" type="primary">miaB</name>
    <name evidence="17" type="ORF">C4N27_01895</name>
</gene>
<name>A0AAX1QMT0_9FIRM</name>
<dbReference type="EC" id="2.8.4.3" evidence="8 13"/>
<dbReference type="PANTHER" id="PTHR43020">
    <property type="entry name" value="CDK5 REGULATORY SUBUNIT-ASSOCIATED PROTEIN 1"/>
    <property type="match status" value="1"/>
</dbReference>
<dbReference type="PROSITE" id="PS01278">
    <property type="entry name" value="MTTASE_RADICAL"/>
    <property type="match status" value="1"/>
</dbReference>
<dbReference type="InterPro" id="IPR023404">
    <property type="entry name" value="rSAM_horseshoe"/>
</dbReference>
<protein>
    <recommendedName>
        <fullName evidence="10 13">tRNA-2-methylthio-N(6)-dimethylallyladenosine synthase</fullName>
        <ecNumber evidence="8 13">2.8.4.3</ecNumber>
    </recommendedName>
    <alternativeName>
        <fullName evidence="12 13">(Dimethylallyl)adenosine tRNA methylthiotransferase MiaB</fullName>
    </alternativeName>
    <alternativeName>
        <fullName evidence="11 13">tRNA-i(6)A37 methylthiotransferase</fullName>
    </alternativeName>
</protein>